<keyword evidence="2" id="KW-1185">Reference proteome</keyword>
<dbReference type="RefSeq" id="WP_204067414.1">
    <property type="nucleotide sequence ID" value="NZ_BOOJ01000052.1"/>
</dbReference>
<gene>
    <name evidence="1" type="ORF">Psi01_59470</name>
</gene>
<sequence length="98" mass="11359">MRSSGPGCRLHGPRCRVPWGWDPAHTDSARPYSVEELAIRPDCPHRYAYATVEDYLQGWRLWRAMRRDDGLSAAELEARYAVVDVEIAEILERMKRES</sequence>
<evidence type="ECO:0000313" key="2">
    <source>
        <dbReference type="Proteomes" id="UP000619788"/>
    </source>
</evidence>
<comment type="caution">
    <text evidence="1">The sequence shown here is derived from an EMBL/GenBank/DDBJ whole genome shotgun (WGS) entry which is preliminary data.</text>
</comment>
<evidence type="ECO:0000313" key="1">
    <source>
        <dbReference type="EMBL" id="GIH95317.1"/>
    </source>
</evidence>
<dbReference type="Proteomes" id="UP000619788">
    <property type="component" value="Unassembled WGS sequence"/>
</dbReference>
<dbReference type="AlphaFoldDB" id="A0A8J3SJ95"/>
<accession>A0A8J3SJ95</accession>
<protein>
    <submittedName>
        <fullName evidence="1">Uncharacterized protein</fullName>
    </submittedName>
</protein>
<organism evidence="1 2">
    <name type="scientific">Planobispora siamensis</name>
    <dbReference type="NCBI Taxonomy" id="936338"/>
    <lineage>
        <taxon>Bacteria</taxon>
        <taxon>Bacillati</taxon>
        <taxon>Actinomycetota</taxon>
        <taxon>Actinomycetes</taxon>
        <taxon>Streptosporangiales</taxon>
        <taxon>Streptosporangiaceae</taxon>
        <taxon>Planobispora</taxon>
    </lineage>
</organism>
<dbReference type="EMBL" id="BOOJ01000052">
    <property type="protein sequence ID" value="GIH95317.1"/>
    <property type="molecule type" value="Genomic_DNA"/>
</dbReference>
<reference evidence="1 2" key="1">
    <citation type="submission" date="2021-01" db="EMBL/GenBank/DDBJ databases">
        <title>Whole genome shotgun sequence of Planobispora siamensis NBRC 107568.</title>
        <authorList>
            <person name="Komaki H."/>
            <person name="Tamura T."/>
        </authorList>
    </citation>
    <scope>NUCLEOTIDE SEQUENCE [LARGE SCALE GENOMIC DNA]</scope>
    <source>
        <strain evidence="1 2">NBRC 107568</strain>
    </source>
</reference>
<proteinExistence type="predicted"/>
<name>A0A8J3SJ95_9ACTN</name>